<organism evidence="2 3">
    <name type="scientific">Acidovorax temperans</name>
    <dbReference type="NCBI Taxonomy" id="80878"/>
    <lineage>
        <taxon>Bacteria</taxon>
        <taxon>Pseudomonadati</taxon>
        <taxon>Pseudomonadota</taxon>
        <taxon>Betaproteobacteria</taxon>
        <taxon>Burkholderiales</taxon>
        <taxon>Comamonadaceae</taxon>
        <taxon>Acidovorax</taxon>
    </lineage>
</organism>
<accession>A0A543L1G4</accession>
<dbReference type="Proteomes" id="UP000316993">
    <property type="component" value="Unassembled WGS sequence"/>
</dbReference>
<evidence type="ECO:0000313" key="2">
    <source>
        <dbReference type="EMBL" id="TQN01162.1"/>
    </source>
</evidence>
<protein>
    <submittedName>
        <fullName evidence="2">Uncharacterized protein</fullName>
    </submittedName>
</protein>
<sequence length="107" mass="11444">MSDPTPSMHPEEPQGPATPAQQKILHRIAAQRERIQARRKAYAQANSAAEAGAAGIGDDSLVLRCVAFAKQHPAAVVALAGAAMALGPSRLVRWASVALPWILRFRR</sequence>
<comment type="caution">
    <text evidence="2">The sequence shown here is derived from an EMBL/GenBank/DDBJ whole genome shotgun (WGS) entry which is preliminary data.</text>
</comment>
<evidence type="ECO:0000256" key="1">
    <source>
        <dbReference type="SAM" id="MobiDB-lite"/>
    </source>
</evidence>
<feature type="region of interest" description="Disordered" evidence="1">
    <location>
        <begin position="1"/>
        <end position="21"/>
    </location>
</feature>
<reference evidence="2 3" key="1">
    <citation type="submission" date="2019-06" db="EMBL/GenBank/DDBJ databases">
        <title>Genomic Encyclopedia of Archaeal and Bacterial Type Strains, Phase II (KMG-II): from individual species to whole genera.</title>
        <authorList>
            <person name="Goeker M."/>
        </authorList>
    </citation>
    <scope>NUCLEOTIDE SEQUENCE [LARGE SCALE GENOMIC DNA]</scope>
    <source>
        <strain evidence="2 3">DSM 7270</strain>
    </source>
</reference>
<proteinExistence type="predicted"/>
<gene>
    <name evidence="2" type="ORF">BDD18_3109</name>
</gene>
<evidence type="ECO:0000313" key="3">
    <source>
        <dbReference type="Proteomes" id="UP000316993"/>
    </source>
</evidence>
<dbReference type="EMBL" id="VFPV01000003">
    <property type="protein sequence ID" value="TQN01162.1"/>
    <property type="molecule type" value="Genomic_DNA"/>
</dbReference>
<name>A0A543L1G4_9BURK</name>
<dbReference type="AlphaFoldDB" id="A0A543L1G4"/>
<dbReference type="RefSeq" id="WP_233099888.1">
    <property type="nucleotide sequence ID" value="NZ_JAFMZA010000004.1"/>
</dbReference>